<protein>
    <recommendedName>
        <fullName evidence="4">Photosynthesis system II assembly factor Ycf48/Hcf136-like domain-containing protein</fullName>
    </recommendedName>
</protein>
<feature type="signal peptide" evidence="3">
    <location>
        <begin position="1"/>
        <end position="18"/>
    </location>
</feature>
<dbReference type="Proteomes" id="UP001157133">
    <property type="component" value="Unassembled WGS sequence"/>
</dbReference>
<evidence type="ECO:0000256" key="3">
    <source>
        <dbReference type="SAM" id="SignalP"/>
    </source>
</evidence>
<proteinExistence type="predicted"/>
<feature type="chain" id="PRO_5046817428" description="Photosynthesis system II assembly factor Ycf48/Hcf136-like domain-containing protein" evidence="3">
    <location>
        <begin position="19"/>
        <end position="335"/>
    </location>
</feature>
<keyword evidence="2" id="KW-0604">Photosystem II</keyword>
<keyword evidence="6" id="KW-1185">Reference proteome</keyword>
<name>A0ABQ6H5Y5_9GAMM</name>
<dbReference type="Gene3D" id="2.130.10.10">
    <property type="entry name" value="YVTN repeat-like/Quinoprotein amine dehydrogenase"/>
    <property type="match status" value="2"/>
</dbReference>
<keyword evidence="3" id="KW-0732">Signal</keyword>
<gene>
    <name evidence="5" type="ORF">theurythT_16840</name>
</gene>
<evidence type="ECO:0000259" key="4">
    <source>
        <dbReference type="Pfam" id="PF14870"/>
    </source>
</evidence>
<dbReference type="SUPFAM" id="SSF110296">
    <property type="entry name" value="Oligoxyloglucan reducing end-specific cellobiohydrolase"/>
    <property type="match status" value="1"/>
</dbReference>
<feature type="domain" description="Photosynthesis system II assembly factor Ycf48/Hcf136-like" evidence="4">
    <location>
        <begin position="62"/>
        <end position="110"/>
    </location>
</feature>
<dbReference type="PANTHER" id="PTHR47199">
    <property type="entry name" value="PHOTOSYSTEM II STABILITY/ASSEMBLY FACTOR HCF136, CHLOROPLASTIC"/>
    <property type="match status" value="1"/>
</dbReference>
<evidence type="ECO:0000313" key="6">
    <source>
        <dbReference type="Proteomes" id="UP001157133"/>
    </source>
</evidence>
<organism evidence="5 6">
    <name type="scientific">Thalassotalea eurytherma</name>
    <dbReference type="NCBI Taxonomy" id="1144278"/>
    <lineage>
        <taxon>Bacteria</taxon>
        <taxon>Pseudomonadati</taxon>
        <taxon>Pseudomonadota</taxon>
        <taxon>Gammaproteobacteria</taxon>
        <taxon>Alteromonadales</taxon>
        <taxon>Colwelliaceae</taxon>
        <taxon>Thalassotalea</taxon>
    </lineage>
</organism>
<dbReference type="EMBL" id="BSSU01000008">
    <property type="protein sequence ID" value="GLX82232.1"/>
    <property type="molecule type" value="Genomic_DNA"/>
</dbReference>
<dbReference type="InterPro" id="IPR028203">
    <property type="entry name" value="PSII_CF48-like_dom"/>
</dbReference>
<dbReference type="InterPro" id="IPR015943">
    <property type="entry name" value="WD40/YVTN_repeat-like_dom_sf"/>
</dbReference>
<dbReference type="Pfam" id="PF14870">
    <property type="entry name" value="PSII_BNR"/>
    <property type="match status" value="1"/>
</dbReference>
<evidence type="ECO:0000256" key="2">
    <source>
        <dbReference type="ARBA" id="ARBA00023276"/>
    </source>
</evidence>
<dbReference type="RefSeq" id="WP_284207593.1">
    <property type="nucleotide sequence ID" value="NZ_BSSU01000008.1"/>
</dbReference>
<evidence type="ECO:0000313" key="5">
    <source>
        <dbReference type="EMBL" id="GLX82232.1"/>
    </source>
</evidence>
<comment type="caution">
    <text evidence="5">The sequence shown here is derived from an EMBL/GenBank/DDBJ whole genome shotgun (WGS) entry which is preliminary data.</text>
</comment>
<reference evidence="5 6" key="1">
    <citation type="submission" date="2023-03" db="EMBL/GenBank/DDBJ databases">
        <title>Draft genome sequence of Thalassotalea eurytherma JCM 18482T.</title>
        <authorList>
            <person name="Sawabe T."/>
        </authorList>
    </citation>
    <scope>NUCLEOTIDE SEQUENCE [LARGE SCALE GENOMIC DNA]</scope>
    <source>
        <strain evidence="5 6">JCM 18482</strain>
    </source>
</reference>
<dbReference type="PANTHER" id="PTHR47199:SF2">
    <property type="entry name" value="PHOTOSYSTEM II STABILITY_ASSEMBLY FACTOR HCF136, CHLOROPLASTIC"/>
    <property type="match status" value="1"/>
</dbReference>
<accession>A0ABQ6H5Y5</accession>
<evidence type="ECO:0000256" key="1">
    <source>
        <dbReference type="ARBA" id="ARBA00022531"/>
    </source>
</evidence>
<sequence length="335" mass="37286">MKQFWAFVFSFLSFVAVADQTPSPSWQAPLANKSLLLDITTAGADRLVAVGEYGHVLLSTDGENWQQANVPVTSTLTAVYFINSQKGWAVGHDASILQTTDGGATWSIQQFFPHLEKPLLDVVFKDELNGLAIGAYGMFYRTQDGGNTWIKEFHEEFLFQEDIDYLNELKQEDEEAYLDERSSILPHFNRITMDGRTLYMVGEIGLIAKSNDFGKSWQPFDEIYQGSFFDLERTRKGNLLVVGLRGNAFRSLRNGAPWQAVDTETQALLNSIVLTDTNLLYILGNSGVLLSSEDDGQTFTHHPQADGKALIAGTVFHGKLIVVSDVGIKTITIFK</sequence>
<keyword evidence="1" id="KW-0602">Photosynthesis</keyword>